<dbReference type="InterPro" id="IPR003871">
    <property type="entry name" value="RFA1B/D_OB_1st"/>
</dbReference>
<dbReference type="CDD" id="cd04480">
    <property type="entry name" value="RPA1_DBD_A_like"/>
    <property type="match status" value="1"/>
</dbReference>
<feature type="domain" description="Replication protein A 70 kDa DNA-binding subunit B/D first OB fold" evidence="1">
    <location>
        <begin position="5"/>
        <end position="109"/>
    </location>
</feature>
<name>A0ABU6WK75_9FABA</name>
<dbReference type="Gene3D" id="2.40.50.140">
    <property type="entry name" value="Nucleic acid-binding proteins"/>
    <property type="match status" value="1"/>
</dbReference>
<dbReference type="SUPFAM" id="SSF50249">
    <property type="entry name" value="Nucleic acid-binding proteins"/>
    <property type="match status" value="1"/>
</dbReference>
<dbReference type="PANTHER" id="PTHR47165">
    <property type="entry name" value="OS03G0429900 PROTEIN"/>
    <property type="match status" value="1"/>
</dbReference>
<comment type="caution">
    <text evidence="2">The sequence shown here is derived from an EMBL/GenBank/DDBJ whole genome shotgun (WGS) entry which is preliminary data.</text>
</comment>
<organism evidence="2 3">
    <name type="scientific">Stylosanthes scabra</name>
    <dbReference type="NCBI Taxonomy" id="79078"/>
    <lineage>
        <taxon>Eukaryota</taxon>
        <taxon>Viridiplantae</taxon>
        <taxon>Streptophyta</taxon>
        <taxon>Embryophyta</taxon>
        <taxon>Tracheophyta</taxon>
        <taxon>Spermatophyta</taxon>
        <taxon>Magnoliopsida</taxon>
        <taxon>eudicotyledons</taxon>
        <taxon>Gunneridae</taxon>
        <taxon>Pentapetalae</taxon>
        <taxon>rosids</taxon>
        <taxon>fabids</taxon>
        <taxon>Fabales</taxon>
        <taxon>Fabaceae</taxon>
        <taxon>Papilionoideae</taxon>
        <taxon>50 kb inversion clade</taxon>
        <taxon>dalbergioids sensu lato</taxon>
        <taxon>Dalbergieae</taxon>
        <taxon>Pterocarpus clade</taxon>
        <taxon>Stylosanthes</taxon>
    </lineage>
</organism>
<dbReference type="PANTHER" id="PTHR47165:SF4">
    <property type="entry name" value="OS03G0429900 PROTEIN"/>
    <property type="match status" value="1"/>
</dbReference>
<evidence type="ECO:0000313" key="3">
    <source>
        <dbReference type="Proteomes" id="UP001341840"/>
    </source>
</evidence>
<evidence type="ECO:0000259" key="1">
    <source>
        <dbReference type="Pfam" id="PF02721"/>
    </source>
</evidence>
<dbReference type="Pfam" id="PF02721">
    <property type="entry name" value="DUF223"/>
    <property type="match status" value="1"/>
</dbReference>
<dbReference type="EMBL" id="JASCZI010181748">
    <property type="protein sequence ID" value="MED6185652.1"/>
    <property type="molecule type" value="Genomic_DNA"/>
</dbReference>
<proteinExistence type="predicted"/>
<reference evidence="2 3" key="1">
    <citation type="journal article" date="2023" name="Plants (Basel)">
        <title>Bridging the Gap: Combining Genomics and Transcriptomics Approaches to Understand Stylosanthes scabra, an Orphan Legume from the Brazilian Caatinga.</title>
        <authorList>
            <person name="Ferreira-Neto J.R.C."/>
            <person name="da Silva M.D."/>
            <person name="Binneck E."/>
            <person name="de Melo N.F."/>
            <person name="da Silva R.H."/>
            <person name="de Melo A.L.T.M."/>
            <person name="Pandolfi V."/>
            <person name="Bustamante F.O."/>
            <person name="Brasileiro-Vidal A.C."/>
            <person name="Benko-Iseppon A.M."/>
        </authorList>
    </citation>
    <scope>NUCLEOTIDE SEQUENCE [LARGE SCALE GENOMIC DNA]</scope>
    <source>
        <tissue evidence="2">Leaves</tissue>
    </source>
</reference>
<dbReference type="InterPro" id="IPR012340">
    <property type="entry name" value="NA-bd_OB-fold"/>
</dbReference>
<dbReference type="Proteomes" id="UP001341840">
    <property type="component" value="Unassembled WGS sequence"/>
</dbReference>
<gene>
    <name evidence="2" type="ORF">PIB30_059141</name>
</gene>
<evidence type="ECO:0000313" key="2">
    <source>
        <dbReference type="EMBL" id="MED6185652.1"/>
    </source>
</evidence>
<accession>A0ABU6WK75</accession>
<keyword evidence="3" id="KW-1185">Reference proteome</keyword>
<protein>
    <recommendedName>
        <fullName evidence="1">Replication protein A 70 kDa DNA-binding subunit B/D first OB fold domain-containing protein</fullName>
    </recommendedName>
</protein>
<sequence>MSISYDMLSTLDDSIYTKAYNIKVRVLKTWSITHSELKYQKPMFDMVVMDNEGCRIQCSIRNPLRTFFEDDLREGNVNSILNFSLSSNDQKYKPTNHAFRIYFKTDTQMRIVNDVNFLDNIFHFVPNEVILSHNNA</sequence>